<dbReference type="SMART" id="SM00380">
    <property type="entry name" value="AP2"/>
    <property type="match status" value="1"/>
</dbReference>
<dbReference type="InterPro" id="IPR016177">
    <property type="entry name" value="DNA-bd_dom_sf"/>
</dbReference>
<dbReference type="SUPFAM" id="SSF54060">
    <property type="entry name" value="His-Me finger endonucleases"/>
    <property type="match status" value="1"/>
</dbReference>
<protein>
    <recommendedName>
        <fullName evidence="4">AP2/ERF domain-containing protein</fullName>
    </recommendedName>
</protein>
<name>A0A0F9KCI0_9ZZZZ</name>
<evidence type="ECO:0000256" key="3">
    <source>
        <dbReference type="ARBA" id="ARBA00023163"/>
    </source>
</evidence>
<evidence type="ECO:0000313" key="5">
    <source>
        <dbReference type="EMBL" id="KKM72341.1"/>
    </source>
</evidence>
<feature type="domain" description="AP2/ERF" evidence="4">
    <location>
        <begin position="130"/>
        <end position="186"/>
    </location>
</feature>
<dbReference type="InterPro" id="IPR001471">
    <property type="entry name" value="AP2/ERF_dom"/>
</dbReference>
<dbReference type="EMBL" id="LAZR01009489">
    <property type="protein sequence ID" value="KKM72341.1"/>
    <property type="molecule type" value="Genomic_DNA"/>
</dbReference>
<keyword evidence="2" id="KW-0238">DNA-binding</keyword>
<dbReference type="SUPFAM" id="SSF54171">
    <property type="entry name" value="DNA-binding domain"/>
    <property type="match status" value="1"/>
</dbReference>
<accession>A0A0F9KCI0</accession>
<keyword evidence="1" id="KW-0805">Transcription regulation</keyword>
<dbReference type="Gene3D" id="3.30.730.10">
    <property type="entry name" value="AP2/ERF domain"/>
    <property type="match status" value="1"/>
</dbReference>
<reference evidence="5" key="1">
    <citation type="journal article" date="2015" name="Nature">
        <title>Complex archaea that bridge the gap between prokaryotes and eukaryotes.</title>
        <authorList>
            <person name="Spang A."/>
            <person name="Saw J.H."/>
            <person name="Jorgensen S.L."/>
            <person name="Zaremba-Niedzwiedzka K."/>
            <person name="Martijn J."/>
            <person name="Lind A.E."/>
            <person name="van Eijk R."/>
            <person name="Schleper C."/>
            <person name="Guy L."/>
            <person name="Ettema T.J."/>
        </authorList>
    </citation>
    <scope>NUCLEOTIDE SEQUENCE</scope>
</reference>
<dbReference type="GO" id="GO:0003677">
    <property type="term" value="F:DNA binding"/>
    <property type="evidence" value="ECO:0007669"/>
    <property type="project" value="UniProtKB-KW"/>
</dbReference>
<proteinExistence type="predicted"/>
<dbReference type="GO" id="GO:0003700">
    <property type="term" value="F:DNA-binding transcription factor activity"/>
    <property type="evidence" value="ECO:0007669"/>
    <property type="project" value="InterPro"/>
</dbReference>
<evidence type="ECO:0000259" key="4">
    <source>
        <dbReference type="PROSITE" id="PS51032"/>
    </source>
</evidence>
<evidence type="ECO:0000256" key="1">
    <source>
        <dbReference type="ARBA" id="ARBA00023015"/>
    </source>
</evidence>
<dbReference type="AlphaFoldDB" id="A0A0F9KCI0"/>
<dbReference type="PROSITE" id="PS51032">
    <property type="entry name" value="AP2_ERF"/>
    <property type="match status" value="1"/>
</dbReference>
<organism evidence="5">
    <name type="scientific">marine sediment metagenome</name>
    <dbReference type="NCBI Taxonomy" id="412755"/>
    <lineage>
        <taxon>unclassified sequences</taxon>
        <taxon>metagenomes</taxon>
        <taxon>ecological metagenomes</taxon>
    </lineage>
</organism>
<evidence type="ECO:0000256" key="2">
    <source>
        <dbReference type="ARBA" id="ARBA00023125"/>
    </source>
</evidence>
<gene>
    <name evidence="5" type="ORF">LCGC14_1421440</name>
</gene>
<keyword evidence="3" id="KW-0804">Transcription</keyword>
<comment type="caution">
    <text evidence="5">The sequence shown here is derived from an EMBL/GenBank/DDBJ whole genome shotgun (WGS) entry which is preliminary data.</text>
</comment>
<dbReference type="InterPro" id="IPR044925">
    <property type="entry name" value="His-Me_finger_sf"/>
</dbReference>
<feature type="non-terminal residue" evidence="5">
    <location>
        <position position="1"/>
    </location>
</feature>
<dbReference type="Gene3D" id="3.90.75.20">
    <property type="match status" value="1"/>
</dbReference>
<dbReference type="InterPro" id="IPR036955">
    <property type="entry name" value="AP2/ERF_dom_sf"/>
</dbReference>
<sequence>NTANQVQFRTPPVRSDSDLIGFFIGVCQMKRIPLTQGMFAIVDDKNYEWLMQWKWFLHKGRNTNYARRHSRIRGKRGKVYMHRQILNASPGVLIDHKNDNGLDNREKNLRSCTPSQNIANSIGHKNGSSQFKGVSWSKNKRKWEAFIGYKNKKINLGVYSKEEDAAKAYDKKAKEIYGEFARANYAR</sequence>